<dbReference type="AlphaFoldDB" id="A0A0A9CVI8"/>
<organism evidence="1">
    <name type="scientific">Arundo donax</name>
    <name type="common">Giant reed</name>
    <name type="synonym">Donax arundinaceus</name>
    <dbReference type="NCBI Taxonomy" id="35708"/>
    <lineage>
        <taxon>Eukaryota</taxon>
        <taxon>Viridiplantae</taxon>
        <taxon>Streptophyta</taxon>
        <taxon>Embryophyta</taxon>
        <taxon>Tracheophyta</taxon>
        <taxon>Spermatophyta</taxon>
        <taxon>Magnoliopsida</taxon>
        <taxon>Liliopsida</taxon>
        <taxon>Poales</taxon>
        <taxon>Poaceae</taxon>
        <taxon>PACMAD clade</taxon>
        <taxon>Arundinoideae</taxon>
        <taxon>Arundineae</taxon>
        <taxon>Arundo</taxon>
    </lineage>
</organism>
<accession>A0A0A9CVI8</accession>
<dbReference type="EMBL" id="GBRH01218314">
    <property type="protein sequence ID" value="JAD79581.1"/>
    <property type="molecule type" value="Transcribed_RNA"/>
</dbReference>
<sequence length="66" mass="7995">MFDHCLRNNMFNKDEIQTCIAEPQVELNVLDRIRLRYSQSEGSVIFMQTSYLKDDRNKIDSNKRYY</sequence>
<reference evidence="1" key="1">
    <citation type="submission" date="2014-09" db="EMBL/GenBank/DDBJ databases">
        <authorList>
            <person name="Magalhaes I.L.F."/>
            <person name="Oliveira U."/>
            <person name="Santos F.R."/>
            <person name="Vidigal T.H.D.A."/>
            <person name="Brescovit A.D."/>
            <person name="Santos A.J."/>
        </authorList>
    </citation>
    <scope>NUCLEOTIDE SEQUENCE</scope>
    <source>
        <tissue evidence="1">Shoot tissue taken approximately 20 cm above the soil surface</tissue>
    </source>
</reference>
<name>A0A0A9CVI8_ARUDO</name>
<evidence type="ECO:0000313" key="1">
    <source>
        <dbReference type="EMBL" id="JAD79581.1"/>
    </source>
</evidence>
<protein>
    <submittedName>
        <fullName evidence="1">Uncharacterized protein</fullName>
    </submittedName>
</protein>
<proteinExistence type="predicted"/>
<reference evidence="1" key="2">
    <citation type="journal article" date="2015" name="Data Brief">
        <title>Shoot transcriptome of the giant reed, Arundo donax.</title>
        <authorList>
            <person name="Barrero R.A."/>
            <person name="Guerrero F.D."/>
            <person name="Moolhuijzen P."/>
            <person name="Goolsby J.A."/>
            <person name="Tidwell J."/>
            <person name="Bellgard S.E."/>
            <person name="Bellgard M.I."/>
        </authorList>
    </citation>
    <scope>NUCLEOTIDE SEQUENCE</scope>
    <source>
        <tissue evidence="1">Shoot tissue taken approximately 20 cm above the soil surface</tissue>
    </source>
</reference>